<dbReference type="Gene3D" id="3.40.1090.10">
    <property type="entry name" value="Cytosolic phospholipase A2 catalytic domain"/>
    <property type="match status" value="2"/>
</dbReference>
<keyword evidence="3 4" id="KW-0443">Lipid metabolism</keyword>
<proteinExistence type="predicted"/>
<evidence type="ECO:0000256" key="5">
    <source>
        <dbReference type="SAM" id="SignalP"/>
    </source>
</evidence>
<evidence type="ECO:0000256" key="1">
    <source>
        <dbReference type="ARBA" id="ARBA00022801"/>
    </source>
</evidence>
<keyword evidence="5" id="KW-0732">Signal</keyword>
<evidence type="ECO:0000256" key="2">
    <source>
        <dbReference type="ARBA" id="ARBA00022963"/>
    </source>
</evidence>
<evidence type="ECO:0000256" key="3">
    <source>
        <dbReference type="ARBA" id="ARBA00023098"/>
    </source>
</evidence>
<dbReference type="PROSITE" id="PS51635">
    <property type="entry name" value="PNPLA"/>
    <property type="match status" value="1"/>
</dbReference>
<dbReference type="AlphaFoldDB" id="A0A5P8E9A4"/>
<feature type="signal peptide" evidence="5">
    <location>
        <begin position="1"/>
        <end position="21"/>
    </location>
</feature>
<keyword evidence="8" id="KW-1185">Reference proteome</keyword>
<feature type="chain" id="PRO_5024309532" evidence="5">
    <location>
        <begin position="22"/>
        <end position="326"/>
    </location>
</feature>
<reference evidence="7 8" key="1">
    <citation type="submission" date="2018-11" db="EMBL/GenBank/DDBJ databases">
        <authorList>
            <person name="Na S.W."/>
            <person name="Baik M."/>
        </authorList>
    </citation>
    <scope>NUCLEOTIDE SEQUENCE [LARGE SCALE GENOMIC DNA]</scope>
    <source>
        <strain evidence="7 8">E39</strain>
    </source>
</reference>
<dbReference type="InterPro" id="IPR016035">
    <property type="entry name" value="Acyl_Trfase/lysoPLipase"/>
</dbReference>
<dbReference type="EMBL" id="CP033459">
    <property type="protein sequence ID" value="QFQ13546.1"/>
    <property type="molecule type" value="Genomic_DNA"/>
</dbReference>
<dbReference type="Proteomes" id="UP000249375">
    <property type="component" value="Chromosome"/>
</dbReference>
<feature type="short sequence motif" description="GXSXG" evidence="4">
    <location>
        <begin position="57"/>
        <end position="61"/>
    </location>
</feature>
<dbReference type="SUPFAM" id="SSF52151">
    <property type="entry name" value="FabD/lysophospholipase-like"/>
    <property type="match status" value="1"/>
</dbReference>
<keyword evidence="2 4" id="KW-0442">Lipid degradation</keyword>
<name>A0A5P8E9A4_9BACT</name>
<feature type="short sequence motif" description="DGA/G" evidence="4">
    <location>
        <begin position="214"/>
        <end position="216"/>
    </location>
</feature>
<sequence>MKKFFLFFLLALLTVSMGAQRAKVALVLGGGGAKGAAEVGVIKVLEKEGIPVDMVVGTSIGSICGALYAVGYTGEQMDSLFRCQDWGYLFSDREDKDDHSIISFKNNVPHVFGRPLWKNKNTNKDKSKALDDMSGFGFVKGRNIMTFFEQVIPNPDSVASFDSLQRPFRAVAYDVRSKQEVHIDHGSIPLAMRASMSIPLFFTPVEIDGMKLIDGGIVNNLPVDVARDMGADFVIAIDLSVKGADLKREESFWDKVRLKFDISDRPKYEQNRPNADLYLNPPLEGYSVESFSKKQIAEMIEIGEQYARKNLKQIKKFAKQVRKAKK</sequence>
<feature type="domain" description="PNPLA" evidence="6">
    <location>
        <begin position="26"/>
        <end position="227"/>
    </location>
</feature>
<gene>
    <name evidence="7" type="ORF">C7Y71_011315</name>
</gene>
<dbReference type="RefSeq" id="WP_111898777.1">
    <property type="nucleotide sequence ID" value="NZ_CP033459.1"/>
</dbReference>
<dbReference type="GO" id="GO:0016042">
    <property type="term" value="P:lipid catabolic process"/>
    <property type="evidence" value="ECO:0007669"/>
    <property type="project" value="UniProtKB-UniRule"/>
</dbReference>
<feature type="short sequence motif" description="GXGXXG" evidence="4">
    <location>
        <begin position="30"/>
        <end position="35"/>
    </location>
</feature>
<dbReference type="InterPro" id="IPR050301">
    <property type="entry name" value="NTE"/>
</dbReference>
<keyword evidence="1 4" id="KW-0378">Hydrolase</keyword>
<dbReference type="KEGG" id="alq:C7Y71_011315"/>
<feature type="active site" description="Proton acceptor" evidence="4">
    <location>
        <position position="214"/>
    </location>
</feature>
<organism evidence="7 8">
    <name type="scientific">Pseudoprevotella muciniphila</name>
    <dbReference type="NCBI Taxonomy" id="2133944"/>
    <lineage>
        <taxon>Bacteria</taxon>
        <taxon>Pseudomonadati</taxon>
        <taxon>Bacteroidota</taxon>
        <taxon>Bacteroidia</taxon>
        <taxon>Bacteroidales</taxon>
        <taxon>Prevotellaceae</taxon>
        <taxon>Pseudoprevotella</taxon>
    </lineage>
</organism>
<dbReference type="OrthoDB" id="9770965at2"/>
<dbReference type="InterPro" id="IPR002641">
    <property type="entry name" value="PNPLA_dom"/>
</dbReference>
<evidence type="ECO:0000313" key="8">
    <source>
        <dbReference type="Proteomes" id="UP000249375"/>
    </source>
</evidence>
<dbReference type="PANTHER" id="PTHR14226">
    <property type="entry name" value="NEUROPATHY TARGET ESTERASE/SWISS CHEESE D.MELANOGASTER"/>
    <property type="match status" value="1"/>
</dbReference>
<dbReference type="Pfam" id="PF01734">
    <property type="entry name" value="Patatin"/>
    <property type="match status" value="1"/>
</dbReference>
<evidence type="ECO:0000256" key="4">
    <source>
        <dbReference type="PROSITE-ProRule" id="PRU01161"/>
    </source>
</evidence>
<protein>
    <submittedName>
        <fullName evidence="7">Patatin-like phospholipase family protein</fullName>
    </submittedName>
</protein>
<accession>A0A5P8E9A4</accession>
<dbReference type="GO" id="GO:0016787">
    <property type="term" value="F:hydrolase activity"/>
    <property type="evidence" value="ECO:0007669"/>
    <property type="project" value="UniProtKB-UniRule"/>
</dbReference>
<dbReference type="PANTHER" id="PTHR14226:SF76">
    <property type="entry name" value="NTE FAMILY PROTEIN RSSA"/>
    <property type="match status" value="1"/>
</dbReference>
<evidence type="ECO:0000313" key="7">
    <source>
        <dbReference type="EMBL" id="QFQ13546.1"/>
    </source>
</evidence>
<evidence type="ECO:0000259" key="6">
    <source>
        <dbReference type="PROSITE" id="PS51635"/>
    </source>
</evidence>
<feature type="active site" description="Nucleophile" evidence="4">
    <location>
        <position position="59"/>
    </location>
</feature>